<dbReference type="AlphaFoldDB" id="A0A8D9G4C5"/>
<proteinExistence type="predicted"/>
<organism evidence="1 2">
    <name type="scientific">Brassica campestris</name>
    <name type="common">Field mustard</name>
    <dbReference type="NCBI Taxonomy" id="3711"/>
    <lineage>
        <taxon>Eukaryota</taxon>
        <taxon>Viridiplantae</taxon>
        <taxon>Streptophyta</taxon>
        <taxon>Embryophyta</taxon>
        <taxon>Tracheophyta</taxon>
        <taxon>Spermatophyta</taxon>
        <taxon>Magnoliopsida</taxon>
        <taxon>eudicotyledons</taxon>
        <taxon>Gunneridae</taxon>
        <taxon>Pentapetalae</taxon>
        <taxon>rosids</taxon>
        <taxon>malvids</taxon>
        <taxon>Brassicales</taxon>
        <taxon>Brassicaceae</taxon>
        <taxon>Brassiceae</taxon>
        <taxon>Brassica</taxon>
    </lineage>
</organism>
<accession>A0A8D9G4C5</accession>
<gene>
    <name evidence="1" type="ORF">BRAPAZ1V2_A06P10850.2</name>
</gene>
<dbReference type="EMBL" id="LS974622">
    <property type="protein sequence ID" value="CAG7868845.1"/>
    <property type="molecule type" value="Genomic_DNA"/>
</dbReference>
<reference evidence="1 2" key="1">
    <citation type="submission" date="2021-07" db="EMBL/GenBank/DDBJ databases">
        <authorList>
            <consortium name="Genoscope - CEA"/>
            <person name="William W."/>
        </authorList>
    </citation>
    <scope>NUCLEOTIDE SEQUENCE [LARGE SCALE GENOMIC DNA]</scope>
</reference>
<sequence>MYRDDEENKSRNHGKLHQMMYLSMTLKRQTKECFFLRTNWWCLPLWRWLPYVFSKRRKKRNLKNLSIWQILESLSLLGVRNVTVNILGTNKEIYINKKPLRRKECRSWHARFTKKLPGRYGCRHLKQK</sequence>
<evidence type="ECO:0000313" key="2">
    <source>
        <dbReference type="Proteomes" id="UP000694005"/>
    </source>
</evidence>
<protein>
    <submittedName>
        <fullName evidence="1">Uncharacterized protein</fullName>
    </submittedName>
</protein>
<dbReference type="Gramene" id="A06p10850.2_BraZ1">
    <property type="protein sequence ID" value="A06p10850.2_BraZ1.CDS.1"/>
    <property type="gene ID" value="A06g10850.2_BraZ1"/>
</dbReference>
<name>A0A8D9G4C5_BRACM</name>
<dbReference type="Proteomes" id="UP000694005">
    <property type="component" value="Chromosome A06"/>
</dbReference>
<evidence type="ECO:0000313" key="1">
    <source>
        <dbReference type="EMBL" id="CAG7868845.1"/>
    </source>
</evidence>